<dbReference type="AlphaFoldDB" id="A0A239WZN0"/>
<dbReference type="CDD" id="cd18787">
    <property type="entry name" value="SF2_C_DEAD"/>
    <property type="match status" value="1"/>
</dbReference>
<feature type="compositionally biased region" description="Basic and acidic residues" evidence="6">
    <location>
        <begin position="253"/>
        <end position="262"/>
    </location>
</feature>
<feature type="compositionally biased region" description="Basic and acidic residues" evidence="6">
    <location>
        <begin position="130"/>
        <end position="243"/>
    </location>
</feature>
<evidence type="ECO:0000256" key="3">
    <source>
        <dbReference type="ARBA" id="ARBA00022806"/>
    </source>
</evidence>
<dbReference type="InterPro" id="IPR044742">
    <property type="entry name" value="DEAD/DEAH_RhlB"/>
</dbReference>
<dbReference type="Proteomes" id="UP000215332">
    <property type="component" value="Chromosome 1"/>
</dbReference>
<dbReference type="PANTHER" id="PTHR47959">
    <property type="entry name" value="ATP-DEPENDENT RNA HELICASE RHLE-RELATED"/>
    <property type="match status" value="1"/>
</dbReference>
<keyword evidence="1" id="KW-0547">Nucleotide-binding</keyword>
<dbReference type="InterPro" id="IPR050079">
    <property type="entry name" value="DEAD_box_RNA_helicase"/>
</dbReference>
<evidence type="ECO:0000256" key="2">
    <source>
        <dbReference type="ARBA" id="ARBA00022801"/>
    </source>
</evidence>
<gene>
    <name evidence="9" type="primary">rhlE</name>
    <name evidence="9" type="ORF">SAMEA4412665_01850</name>
</gene>
<feature type="compositionally biased region" description="Basic residues" evidence="6">
    <location>
        <begin position="689"/>
        <end position="710"/>
    </location>
</feature>
<comment type="similarity">
    <text evidence="5">Belongs to the DEAD box helicase family.</text>
</comment>
<feature type="compositionally biased region" description="Basic and acidic residues" evidence="6">
    <location>
        <begin position="711"/>
        <end position="754"/>
    </location>
</feature>
<accession>A0A239WZN0</accession>
<dbReference type="GO" id="GO:0003724">
    <property type="term" value="F:RNA helicase activity"/>
    <property type="evidence" value="ECO:0007669"/>
    <property type="project" value="UniProtKB-EC"/>
</dbReference>
<dbReference type="SMART" id="SM00490">
    <property type="entry name" value="HELICc"/>
    <property type="match status" value="1"/>
</dbReference>
<dbReference type="GO" id="GO:0003676">
    <property type="term" value="F:nucleic acid binding"/>
    <property type="evidence" value="ECO:0007669"/>
    <property type="project" value="InterPro"/>
</dbReference>
<dbReference type="PROSITE" id="PS51192">
    <property type="entry name" value="HELICASE_ATP_BIND_1"/>
    <property type="match status" value="1"/>
</dbReference>
<dbReference type="GO" id="GO:0005524">
    <property type="term" value="F:ATP binding"/>
    <property type="evidence" value="ECO:0007669"/>
    <property type="project" value="UniProtKB-KW"/>
</dbReference>
<dbReference type="SMART" id="SM00487">
    <property type="entry name" value="DEXDc"/>
    <property type="match status" value="1"/>
</dbReference>
<keyword evidence="3 9" id="KW-0347">Helicase</keyword>
<dbReference type="Pfam" id="PF00271">
    <property type="entry name" value="Helicase_C"/>
    <property type="match status" value="1"/>
</dbReference>
<evidence type="ECO:0000256" key="6">
    <source>
        <dbReference type="SAM" id="MobiDB-lite"/>
    </source>
</evidence>
<evidence type="ECO:0000256" key="4">
    <source>
        <dbReference type="ARBA" id="ARBA00022840"/>
    </source>
</evidence>
<sequence>MPNNKPHRKAKSYKADGTPKRRWTAAERAARGHKPRNRGGAARHGSHHNSGRAAHTDPKGRSFQAWDPAAEVDGGRRHDDQRQAKQYRDDWHRDERPRGGRSRGDNRHGGSRGGYGHGSGGYRGNTRNSYRRDDRRDRMDRRDWNDQRGARDRASHDFEAGPRDWDARGRGRYDGDWRRDRRGSSRRDDWRDDHGNERNNARRDRGERGDWHQDDAEPRNERRGHERREHDRNRDRWDRHDGGGRGSHGSGPGRRDRDDWHADDSDADTMEWKATDLGELDTSTVNHEGGFSALGVPDPIVAALAATGIDEPFRIQIAAIPDAISGKDVLGRASTGSGKTLAFSVPVLTRLSAEQRADRRPRALVLSPTRELAMQIADVISPLASAMHLSTILVAGGMSYGPQTKAFKRGVDIVVATPGRLVDLLETGDADLSGVQMTVLDEADHMADLGFMQAVGAILDAVGQGQKLLFSATLDGAVNKLVRTYMNDPVTHEIDPERGSVATMTHHAFQVKPHEKVSLMAEISHRAGHTIVFARTQRGASRMAEQLREAGVMAGALHGGLTQGARARVLAAFKEGSLPVLVATDVAARGIDVDDVTLVLQVDPPMNSKDYLHRAGRTARAGQDGAVISLILPHQRRTMARIYRSAGVHPEEAQVRLGDEHVAQVAHCTPALDAPIAQEEYDAIVAPKPQRRKGKGGGRRNGHGRYHHNDRRGGNRHHSDWHGSDRRGGRDDSHAQRRPRKDREQARRDHEARYGRAGNDTW</sequence>
<evidence type="ECO:0000259" key="8">
    <source>
        <dbReference type="PROSITE" id="PS51194"/>
    </source>
</evidence>
<feature type="domain" description="Helicase C-terminal" evidence="8">
    <location>
        <begin position="515"/>
        <end position="661"/>
    </location>
</feature>
<dbReference type="InterPro" id="IPR014001">
    <property type="entry name" value="Helicase_ATP-bd"/>
</dbReference>
<evidence type="ECO:0000313" key="10">
    <source>
        <dbReference type="Proteomes" id="UP000215332"/>
    </source>
</evidence>
<feature type="region of interest" description="Disordered" evidence="6">
    <location>
        <begin position="682"/>
        <end position="762"/>
    </location>
</feature>
<dbReference type="PANTHER" id="PTHR47959:SF13">
    <property type="entry name" value="ATP-DEPENDENT RNA HELICASE RHLE"/>
    <property type="match status" value="1"/>
</dbReference>
<feature type="region of interest" description="Disordered" evidence="6">
    <location>
        <begin position="1"/>
        <end position="262"/>
    </location>
</feature>
<dbReference type="EMBL" id="LT906441">
    <property type="protein sequence ID" value="SNV39965.1"/>
    <property type="molecule type" value="Genomic_DNA"/>
</dbReference>
<dbReference type="InterPro" id="IPR001650">
    <property type="entry name" value="Helicase_C-like"/>
</dbReference>
<evidence type="ECO:0000259" key="7">
    <source>
        <dbReference type="PROSITE" id="PS51192"/>
    </source>
</evidence>
<evidence type="ECO:0000256" key="1">
    <source>
        <dbReference type="ARBA" id="ARBA00022741"/>
    </source>
</evidence>
<name>A0A239WZN0_9ACTN</name>
<feature type="domain" description="Helicase ATP-binding" evidence="7">
    <location>
        <begin position="320"/>
        <end position="492"/>
    </location>
</feature>
<reference evidence="9 10" key="1">
    <citation type="submission" date="2017-06" db="EMBL/GenBank/DDBJ databases">
        <authorList>
            <consortium name="Pathogen Informatics"/>
        </authorList>
    </citation>
    <scope>NUCLEOTIDE SEQUENCE [LARGE SCALE GENOMIC DNA]</scope>
    <source>
        <strain evidence="9 10">NCTC11865</strain>
    </source>
</reference>
<dbReference type="CDD" id="cd00268">
    <property type="entry name" value="DEADc"/>
    <property type="match status" value="1"/>
</dbReference>
<dbReference type="PROSITE" id="PS51194">
    <property type="entry name" value="HELICASE_CTER"/>
    <property type="match status" value="1"/>
</dbReference>
<feature type="compositionally biased region" description="Basic and acidic residues" evidence="6">
    <location>
        <begin position="13"/>
        <end position="30"/>
    </location>
</feature>
<feature type="compositionally biased region" description="Basic and acidic residues" evidence="6">
    <location>
        <begin position="73"/>
        <end position="108"/>
    </location>
</feature>
<dbReference type="InterPro" id="IPR011545">
    <property type="entry name" value="DEAD/DEAH_box_helicase_dom"/>
</dbReference>
<dbReference type="eggNOG" id="COG0513">
    <property type="taxonomic scope" value="Bacteria"/>
</dbReference>
<dbReference type="EC" id="3.6.4.13" evidence="9"/>
<evidence type="ECO:0000256" key="5">
    <source>
        <dbReference type="ARBA" id="ARBA00038437"/>
    </source>
</evidence>
<dbReference type="Gene3D" id="3.40.50.300">
    <property type="entry name" value="P-loop containing nucleotide triphosphate hydrolases"/>
    <property type="match status" value="2"/>
</dbReference>
<keyword evidence="2 9" id="KW-0378">Hydrolase</keyword>
<dbReference type="SUPFAM" id="SSF52540">
    <property type="entry name" value="P-loop containing nucleoside triphosphate hydrolases"/>
    <property type="match status" value="1"/>
</dbReference>
<feature type="compositionally biased region" description="Gly residues" evidence="6">
    <location>
        <begin position="111"/>
        <end position="123"/>
    </location>
</feature>
<protein>
    <submittedName>
        <fullName evidence="9">ATP-dependent RNA helicase rhlE</fullName>
        <ecNumber evidence="9">3.6.4.13</ecNumber>
    </submittedName>
</protein>
<feature type="compositionally biased region" description="Basic residues" evidence="6">
    <location>
        <begin position="1"/>
        <end position="12"/>
    </location>
</feature>
<keyword evidence="4" id="KW-0067">ATP-binding</keyword>
<dbReference type="GO" id="GO:0005829">
    <property type="term" value="C:cytosol"/>
    <property type="evidence" value="ECO:0007669"/>
    <property type="project" value="TreeGrafter"/>
</dbReference>
<dbReference type="GO" id="GO:0016787">
    <property type="term" value="F:hydrolase activity"/>
    <property type="evidence" value="ECO:0007669"/>
    <property type="project" value="UniProtKB-KW"/>
</dbReference>
<evidence type="ECO:0000313" key="9">
    <source>
        <dbReference type="EMBL" id="SNV39965.1"/>
    </source>
</evidence>
<dbReference type="InterPro" id="IPR027417">
    <property type="entry name" value="P-loop_NTPase"/>
</dbReference>
<dbReference type="Pfam" id="PF00270">
    <property type="entry name" value="DEAD"/>
    <property type="match status" value="1"/>
</dbReference>
<dbReference type="KEGG" id="cgrn:4412665_01850"/>
<organism evidence="9 10">
    <name type="scientific">Cutibacterium granulosum</name>
    <dbReference type="NCBI Taxonomy" id="33011"/>
    <lineage>
        <taxon>Bacteria</taxon>
        <taxon>Bacillati</taxon>
        <taxon>Actinomycetota</taxon>
        <taxon>Actinomycetes</taxon>
        <taxon>Propionibacteriales</taxon>
        <taxon>Propionibacteriaceae</taxon>
        <taxon>Cutibacterium</taxon>
    </lineage>
</organism>
<proteinExistence type="inferred from homology"/>